<keyword evidence="1" id="KW-1133">Transmembrane helix</keyword>
<feature type="transmembrane region" description="Helical" evidence="1">
    <location>
        <begin position="426"/>
        <end position="452"/>
    </location>
</feature>
<proteinExistence type="predicted"/>
<feature type="transmembrane region" description="Helical" evidence="1">
    <location>
        <begin position="204"/>
        <end position="221"/>
    </location>
</feature>
<evidence type="ECO:0000256" key="1">
    <source>
        <dbReference type="SAM" id="Phobius"/>
    </source>
</evidence>
<evidence type="ECO:0000313" key="2">
    <source>
        <dbReference type="EMBL" id="MDH6064737.1"/>
    </source>
</evidence>
<feature type="transmembrane region" description="Helical" evidence="1">
    <location>
        <begin position="458"/>
        <end position="481"/>
    </location>
</feature>
<keyword evidence="1" id="KW-0812">Transmembrane</keyword>
<feature type="transmembrane region" description="Helical" evidence="1">
    <location>
        <begin position="174"/>
        <end position="197"/>
    </location>
</feature>
<feature type="transmembrane region" description="Helical" evidence="1">
    <location>
        <begin position="511"/>
        <end position="530"/>
    </location>
</feature>
<protein>
    <submittedName>
        <fullName evidence="2">Uncharacterized protein</fullName>
    </submittedName>
</protein>
<feature type="transmembrane region" description="Helical" evidence="1">
    <location>
        <begin position="25"/>
        <end position="46"/>
    </location>
</feature>
<sequence length="552" mass="62623">MLNFISKLREVNPQFIREIKGRLKITNLFLSISVSVLGQLIFLLIFQGKLPPSDVTLPYGHLYCTGQSSECVLNDYDNVIINWQLWYQDAFHGLSLLGIFVILVVGTYLIINDLATEKMRNTLNFIRLSPQTPQSILFGKILGVPILLYVLILLAIPLHLWLGLQAKIPLNQIFIFYVIVIFSTFSYYSGALLFGLIASWLGGFQSWLGSGFLLVFLAYTWQGLKDIRLFDGFVFLKLITPIYFIPEFSASSQFPGFRWFQLPLGNSFVNTSVLSLLVYLIGIYFIWQSLERCYLDSNATMLSKGQSYLLTTVFAIITLGCFNLHDSVDKVENIKDYLFSAMFLYFWLFLYLIASLTQNRQTLQDWARYQHIYRAKHPAKQNLIKDLIWGEKSPGVLAIAINGLIAVCSLSTLLLMPVVPVSYDKLYGFAALIFAFSLVVIYGALAQLLLFMKNPRRLLWANSIVGAVIFLPPIVSLMLFYNSGNLTFLWFFSIFAPLPFLYPEMTNSSDIMTPLLAILGQLCILSLLLFQIKRQLGKAGESATKALLVNDH</sequence>
<feature type="transmembrane region" description="Helical" evidence="1">
    <location>
        <begin position="267"/>
        <end position="287"/>
    </location>
</feature>
<accession>A0AA43KFM5</accession>
<feature type="transmembrane region" description="Helical" evidence="1">
    <location>
        <begin position="396"/>
        <end position="419"/>
    </location>
</feature>
<feature type="transmembrane region" description="Helical" evidence="1">
    <location>
        <begin position="90"/>
        <end position="111"/>
    </location>
</feature>
<keyword evidence="1" id="KW-0472">Membrane</keyword>
<dbReference type="RefSeq" id="WP_280656527.1">
    <property type="nucleotide sequence ID" value="NZ_JANQDL010000093.1"/>
</dbReference>
<dbReference type="AlphaFoldDB" id="A0AA43KFM5"/>
<dbReference type="EMBL" id="JANQDL010000093">
    <property type="protein sequence ID" value="MDH6064737.1"/>
    <property type="molecule type" value="Genomic_DNA"/>
</dbReference>
<feature type="transmembrane region" description="Helical" evidence="1">
    <location>
        <begin position="337"/>
        <end position="356"/>
    </location>
</feature>
<dbReference type="GeneID" id="83684752"/>
<comment type="caution">
    <text evidence="2">The sequence shown here is derived from an EMBL/GenBank/DDBJ whole genome shotgun (WGS) entry which is preliminary data.</text>
</comment>
<reference evidence="2 3" key="1">
    <citation type="journal article" date="2023" name="J. Phycol.">
        <title>Chrysosporum ovalisporum is synonymous with the true-branching cyanobacterium Umezakia natans (Nostocales/Aphanizomenonaceae).</title>
        <authorList>
            <person name="McGregor G.B."/>
            <person name="Sendall B.C."/>
            <person name="Niiyama Y."/>
            <person name="Tuji A."/>
            <person name="Willis A."/>
        </authorList>
    </citation>
    <scope>NUCLEOTIDE SEQUENCE [LARGE SCALE GENOMIC DNA]</scope>
    <source>
        <strain evidence="2 3">FSS-62</strain>
    </source>
</reference>
<feature type="transmembrane region" description="Helical" evidence="1">
    <location>
        <begin position="137"/>
        <end position="162"/>
    </location>
</feature>
<feature type="transmembrane region" description="Helical" evidence="1">
    <location>
        <begin position="307"/>
        <end position="325"/>
    </location>
</feature>
<dbReference type="Proteomes" id="UP001159370">
    <property type="component" value="Unassembled WGS sequence"/>
</dbReference>
<evidence type="ECO:0000313" key="3">
    <source>
        <dbReference type="Proteomes" id="UP001159370"/>
    </source>
</evidence>
<organism evidence="2 3">
    <name type="scientific">Umezakia ovalisporum FSS-62</name>
    <dbReference type="NCBI Taxonomy" id="2971776"/>
    <lineage>
        <taxon>Bacteria</taxon>
        <taxon>Bacillati</taxon>
        <taxon>Cyanobacteriota</taxon>
        <taxon>Cyanophyceae</taxon>
        <taxon>Nostocales</taxon>
        <taxon>Nodulariaceae</taxon>
        <taxon>Umezakia</taxon>
    </lineage>
</organism>
<name>A0AA43KFM5_9CYAN</name>
<gene>
    <name evidence="2" type="ORF">NWP23_13425</name>
</gene>